<feature type="compositionally biased region" description="Basic and acidic residues" evidence="1">
    <location>
        <begin position="16"/>
        <end position="27"/>
    </location>
</feature>
<dbReference type="EMBL" id="KX388536">
    <property type="protein sequence ID" value="ARU12539.1"/>
    <property type="molecule type" value="Genomic_DNA"/>
</dbReference>
<protein>
    <submittedName>
        <fullName evidence="2">Putative transposase</fullName>
    </submittedName>
</protein>
<sequence>MSTTGGSACRTRSRKERYEGQLGKEKSSSSPVPTTAQIALRSCSP</sequence>
<dbReference type="AlphaFoldDB" id="A0A2P0QJT5"/>
<name>A0A2P0QJT5_AGRTU</name>
<gene>
    <name evidence="2" type="ORF">AgrTiChry5_126</name>
</gene>
<evidence type="ECO:0000313" key="2">
    <source>
        <dbReference type="EMBL" id="ARU12539.1"/>
    </source>
</evidence>
<organism evidence="2">
    <name type="scientific">Agrobacterium tumefaciens</name>
    <dbReference type="NCBI Taxonomy" id="358"/>
    <lineage>
        <taxon>Bacteria</taxon>
        <taxon>Pseudomonadati</taxon>
        <taxon>Pseudomonadota</taxon>
        <taxon>Alphaproteobacteria</taxon>
        <taxon>Hyphomicrobiales</taxon>
        <taxon>Rhizobiaceae</taxon>
        <taxon>Rhizobium/Agrobacterium group</taxon>
        <taxon>Agrobacterium</taxon>
        <taxon>Agrobacterium tumefaciens complex</taxon>
    </lineage>
</organism>
<proteinExistence type="predicted"/>
<geneLocation type="plasmid" evidence="2">
    <name>pTiChry5</name>
</geneLocation>
<feature type="region of interest" description="Disordered" evidence="1">
    <location>
        <begin position="1"/>
        <end position="45"/>
    </location>
</feature>
<feature type="compositionally biased region" description="Polar residues" evidence="1">
    <location>
        <begin position="28"/>
        <end position="45"/>
    </location>
</feature>
<evidence type="ECO:0000256" key="1">
    <source>
        <dbReference type="SAM" id="MobiDB-lite"/>
    </source>
</evidence>
<accession>A0A2P0QJT5</accession>
<keyword evidence="2" id="KW-0614">Plasmid</keyword>
<reference evidence="2" key="1">
    <citation type="journal article" date="2018" name="Plasmid">
        <title>Complete sequence of the tumor-inducing plasmid pTiChry5 from the hypervirulent Agrobacterium tumefaciens strain Chry5.</title>
        <authorList>
            <person name="Shao S."/>
            <person name="Zhang X."/>
            <person name="van Heusden G.P.H."/>
            <person name="Hooykaas P.J."/>
        </authorList>
    </citation>
    <scope>NUCLEOTIDE SEQUENCE</scope>
    <source>
        <strain evidence="2">Chry5</strain>
        <plasmid evidence="2">pTiChry5</plasmid>
    </source>
</reference>